<sequence length="22" mass="2657">MFQLKQVFLFILIVFMIKLTIA</sequence>
<name>A0A816ESG0_9BILA</name>
<evidence type="ECO:0000313" key="2">
    <source>
        <dbReference type="EMBL" id="CAF1653334.1"/>
    </source>
</evidence>
<dbReference type="Proteomes" id="UP000663870">
    <property type="component" value="Unassembled WGS sequence"/>
</dbReference>
<feature type="non-terminal residue" evidence="2">
    <location>
        <position position="1"/>
    </location>
</feature>
<dbReference type="EMBL" id="CAJNOL010011049">
    <property type="protein sequence ID" value="CAF1653334.1"/>
    <property type="molecule type" value="Genomic_DNA"/>
</dbReference>
<reference evidence="2" key="1">
    <citation type="submission" date="2021-02" db="EMBL/GenBank/DDBJ databases">
        <authorList>
            <person name="Nowell W R."/>
        </authorList>
    </citation>
    <scope>NUCLEOTIDE SEQUENCE</scope>
</reference>
<proteinExistence type="predicted"/>
<keyword evidence="3" id="KW-1185">Reference proteome</keyword>
<protein>
    <submittedName>
        <fullName evidence="2">Uncharacterized protein</fullName>
    </submittedName>
</protein>
<evidence type="ECO:0000313" key="1">
    <source>
        <dbReference type="EMBL" id="CAF1653307.1"/>
    </source>
</evidence>
<comment type="caution">
    <text evidence="2">The sequence shown here is derived from an EMBL/GenBank/DDBJ whole genome shotgun (WGS) entry which is preliminary data.</text>
</comment>
<dbReference type="AlphaFoldDB" id="A0A816ESG0"/>
<gene>
    <name evidence="1" type="ORF">JXQ802_LOCUS54890</name>
    <name evidence="2" type="ORF">JXQ802_LOCUS54894</name>
</gene>
<organism evidence="2 3">
    <name type="scientific">Rotaria sordida</name>
    <dbReference type="NCBI Taxonomy" id="392033"/>
    <lineage>
        <taxon>Eukaryota</taxon>
        <taxon>Metazoa</taxon>
        <taxon>Spiralia</taxon>
        <taxon>Gnathifera</taxon>
        <taxon>Rotifera</taxon>
        <taxon>Eurotatoria</taxon>
        <taxon>Bdelloidea</taxon>
        <taxon>Philodinida</taxon>
        <taxon>Philodinidae</taxon>
        <taxon>Rotaria</taxon>
    </lineage>
</organism>
<evidence type="ECO:0000313" key="3">
    <source>
        <dbReference type="Proteomes" id="UP000663870"/>
    </source>
</evidence>
<dbReference type="EMBL" id="CAJNOL010011046">
    <property type="protein sequence ID" value="CAF1653307.1"/>
    <property type="molecule type" value="Genomic_DNA"/>
</dbReference>
<accession>A0A816ESG0</accession>